<organism evidence="2 3">
    <name type="scientific">Anaeromyces robustus</name>
    <dbReference type="NCBI Taxonomy" id="1754192"/>
    <lineage>
        <taxon>Eukaryota</taxon>
        <taxon>Fungi</taxon>
        <taxon>Fungi incertae sedis</taxon>
        <taxon>Chytridiomycota</taxon>
        <taxon>Chytridiomycota incertae sedis</taxon>
        <taxon>Neocallimastigomycetes</taxon>
        <taxon>Neocallimastigales</taxon>
        <taxon>Neocallimastigaceae</taxon>
        <taxon>Anaeromyces</taxon>
    </lineage>
</organism>
<dbReference type="OrthoDB" id="10267127at2759"/>
<dbReference type="PANTHER" id="PTHR40050">
    <property type="entry name" value="INNER SPORE COAT PROTEIN H"/>
    <property type="match status" value="1"/>
</dbReference>
<dbReference type="Proteomes" id="UP000193944">
    <property type="component" value="Unassembled WGS sequence"/>
</dbReference>
<gene>
    <name evidence="2" type="ORF">BCR32DRAFT_325438</name>
</gene>
<evidence type="ECO:0000313" key="3">
    <source>
        <dbReference type="Proteomes" id="UP000193944"/>
    </source>
</evidence>
<comment type="caution">
    <text evidence="2">The sequence shown here is derived from an EMBL/GenBank/DDBJ whole genome shotgun (WGS) entry which is preliminary data.</text>
</comment>
<dbReference type="Pfam" id="PF08757">
    <property type="entry name" value="CotH"/>
    <property type="match status" value="1"/>
</dbReference>
<reference evidence="2 3" key="1">
    <citation type="submission" date="2016-08" db="EMBL/GenBank/DDBJ databases">
        <title>A Parts List for Fungal Cellulosomes Revealed by Comparative Genomics.</title>
        <authorList>
            <consortium name="DOE Joint Genome Institute"/>
            <person name="Haitjema C.H."/>
            <person name="Gilmore S.P."/>
            <person name="Henske J.K."/>
            <person name="Solomon K.V."/>
            <person name="De Groot R."/>
            <person name="Kuo A."/>
            <person name="Mondo S.J."/>
            <person name="Salamov A.A."/>
            <person name="Labutti K."/>
            <person name="Zhao Z."/>
            <person name="Chiniquy J."/>
            <person name="Barry K."/>
            <person name="Brewer H.M."/>
            <person name="Purvine S.O."/>
            <person name="Wright A.T."/>
            <person name="Boxma B."/>
            <person name="Van Alen T."/>
            <person name="Hackstein J.H."/>
            <person name="Baker S.E."/>
            <person name="Grigoriev I.V."/>
            <person name="O'Malley M.A."/>
        </authorList>
    </citation>
    <scope>NUCLEOTIDE SEQUENCE [LARGE SCALE GENOMIC DNA]</scope>
    <source>
        <strain evidence="2 3">S4</strain>
    </source>
</reference>
<dbReference type="InterPro" id="IPR014867">
    <property type="entry name" value="Spore_coat_CotH_CotH2/3/7"/>
</dbReference>
<evidence type="ECO:0000313" key="2">
    <source>
        <dbReference type="EMBL" id="ORX85386.1"/>
    </source>
</evidence>
<dbReference type="AlphaFoldDB" id="A0A1Y1XJ08"/>
<dbReference type="STRING" id="1754192.A0A1Y1XJ08"/>
<dbReference type="EMBL" id="MCFG01000036">
    <property type="protein sequence ID" value="ORX85386.1"/>
    <property type="molecule type" value="Genomic_DNA"/>
</dbReference>
<sequence>MNKKFITLLSALTLTINANAAVQFKVICTPDEYGGQNGMSVNIDGTSYQMIRKDNDILYEYTYEGVPKSYYYEIAGTQQNELALIDNQPRAYDNARPETLYEVYGRKYTTGDSILQTIPRLYEPLPGYEKFSKLFQEAELPVIHVHMNDETYNEYVSLTSNTEPRYTVTFDYYTPEKVYQFTNVTFKLSGQGSTKYDKKPLKIDLSKGDPDKSNTELFNREEFKLRCLRIDESYIRSKLAVDIAESLGLPVIQSSFARLYINNKSFGLYEVADLYKKKFIKRFFNVEKTSVAGAQPDLGNLYKGVSGDGPAFLYPGEDYYEVVVTNNPTDPLADLHDLMNWLQALPDNATRAQIEERLELESTLKYLLFEMLICHWDGYLGNGNNFLIYTEPKHGKSHFISADFDSTLGKWCKATEYDIDQYIELGPEGKTYSTKPLLYVKLIQNPEIRPIFEDILRNVVGNLFNIQALGPRLKYFYEFLKQDMYWDAQCLDPSSSFHIPTHDFSGKTDRERATPEQIDAHFSDAATDPEESVTAYIKLRSQALQAKYAIPELKAGGQFGTVGGKIIKKKKNEKNQDGDEMGLSSDGFINKPTVLFITVVSVILGLML</sequence>
<evidence type="ECO:0000256" key="1">
    <source>
        <dbReference type="SAM" id="SignalP"/>
    </source>
</evidence>
<keyword evidence="3" id="KW-1185">Reference proteome</keyword>
<protein>
    <recommendedName>
        <fullName evidence="4">Coth-domain-containing protein</fullName>
    </recommendedName>
</protein>
<evidence type="ECO:0008006" key="4">
    <source>
        <dbReference type="Google" id="ProtNLM"/>
    </source>
</evidence>
<feature type="chain" id="PRO_5013254342" description="Coth-domain-containing protein" evidence="1">
    <location>
        <begin position="21"/>
        <end position="608"/>
    </location>
</feature>
<feature type="signal peptide" evidence="1">
    <location>
        <begin position="1"/>
        <end position="20"/>
    </location>
</feature>
<accession>A0A1Y1XJ08</accession>
<keyword evidence="1" id="KW-0732">Signal</keyword>
<dbReference type="PANTHER" id="PTHR40050:SF1">
    <property type="entry name" value="INNER SPORE COAT PROTEIN H"/>
    <property type="match status" value="1"/>
</dbReference>
<reference evidence="2 3" key="2">
    <citation type="submission" date="2016-08" db="EMBL/GenBank/DDBJ databases">
        <title>Pervasive Adenine N6-methylation of Active Genes in Fungi.</title>
        <authorList>
            <consortium name="DOE Joint Genome Institute"/>
            <person name="Mondo S.J."/>
            <person name="Dannebaum R.O."/>
            <person name="Kuo R.C."/>
            <person name="Labutti K."/>
            <person name="Haridas S."/>
            <person name="Kuo A."/>
            <person name="Salamov A."/>
            <person name="Ahrendt S.R."/>
            <person name="Lipzen A."/>
            <person name="Sullivan W."/>
            <person name="Andreopoulos W.B."/>
            <person name="Clum A."/>
            <person name="Lindquist E."/>
            <person name="Daum C."/>
            <person name="Ramamoorthy G.K."/>
            <person name="Gryganskyi A."/>
            <person name="Culley D."/>
            <person name="Magnuson J.K."/>
            <person name="James T.Y."/>
            <person name="O'Malley M.A."/>
            <person name="Stajich J.E."/>
            <person name="Spatafora J.W."/>
            <person name="Visel A."/>
            <person name="Grigoriev I.V."/>
        </authorList>
    </citation>
    <scope>NUCLEOTIDE SEQUENCE [LARGE SCALE GENOMIC DNA]</scope>
    <source>
        <strain evidence="2 3">S4</strain>
    </source>
</reference>
<proteinExistence type="predicted"/>
<name>A0A1Y1XJ08_9FUNG</name>